<name>I4BBJ6_TURPD</name>
<sequence>MIRILDVHINYSQTSALGWSKGLQSGERAHEIVQALRGVTLDLNSNDYVAIIGPSGSGKSTLITAIAGLIAVAKGDVYVDKYKISRAGRGRQAKIRGRYFGIIFQFSEMLGRFTVEENLRFAYVAAHGQIDAGYADRLKYLADKLDMHALMQAYPTKLSGGQLQKTAIARALIKDSPFILADEPSGDLDPESVSRVKKLLREEHDRGKGILLVTHDSKLASDAASVFEMRNGQISALIK</sequence>
<gene>
    <name evidence="4" type="ordered locus">Turpa_4019</name>
</gene>
<dbReference type="GO" id="GO:0016887">
    <property type="term" value="F:ATP hydrolysis activity"/>
    <property type="evidence" value="ECO:0007669"/>
    <property type="project" value="InterPro"/>
</dbReference>
<feature type="domain" description="ABC transporter" evidence="3">
    <location>
        <begin position="2"/>
        <end position="238"/>
    </location>
</feature>
<evidence type="ECO:0000313" key="4">
    <source>
        <dbReference type="EMBL" id="AFM14653.1"/>
    </source>
</evidence>
<accession>I4BBJ6</accession>
<evidence type="ECO:0000256" key="2">
    <source>
        <dbReference type="ARBA" id="ARBA00022840"/>
    </source>
</evidence>
<evidence type="ECO:0000313" key="5">
    <source>
        <dbReference type="Proteomes" id="UP000006048"/>
    </source>
</evidence>
<dbReference type="GO" id="GO:0022857">
    <property type="term" value="F:transmembrane transporter activity"/>
    <property type="evidence" value="ECO:0007669"/>
    <property type="project" value="TreeGrafter"/>
</dbReference>
<dbReference type="HOGENOM" id="CLU_000604_1_22_12"/>
<proteinExistence type="predicted"/>
<dbReference type="GO" id="GO:0005886">
    <property type="term" value="C:plasma membrane"/>
    <property type="evidence" value="ECO:0007669"/>
    <property type="project" value="TreeGrafter"/>
</dbReference>
<dbReference type="PROSITE" id="PS50893">
    <property type="entry name" value="ABC_TRANSPORTER_2"/>
    <property type="match status" value="1"/>
</dbReference>
<dbReference type="Pfam" id="PF00005">
    <property type="entry name" value="ABC_tran"/>
    <property type="match status" value="1"/>
</dbReference>
<organism evidence="4 5">
    <name type="scientific">Turneriella parva (strain ATCC BAA-1111 / DSM 21527 / NCTC 11395 / H)</name>
    <name type="common">Leptospira parva</name>
    <dbReference type="NCBI Taxonomy" id="869212"/>
    <lineage>
        <taxon>Bacteria</taxon>
        <taxon>Pseudomonadati</taxon>
        <taxon>Spirochaetota</taxon>
        <taxon>Spirochaetia</taxon>
        <taxon>Leptospirales</taxon>
        <taxon>Leptospiraceae</taxon>
        <taxon>Turneriella</taxon>
    </lineage>
</organism>
<dbReference type="OrthoDB" id="9805538at2"/>
<dbReference type="Gene3D" id="3.40.50.300">
    <property type="entry name" value="P-loop containing nucleotide triphosphate hydrolases"/>
    <property type="match status" value="1"/>
</dbReference>
<dbReference type="PANTHER" id="PTHR24220">
    <property type="entry name" value="IMPORT ATP-BINDING PROTEIN"/>
    <property type="match status" value="1"/>
</dbReference>
<keyword evidence="2" id="KW-0067">ATP-binding</keyword>
<keyword evidence="5" id="KW-1185">Reference proteome</keyword>
<keyword evidence="1" id="KW-0547">Nucleotide-binding</keyword>
<evidence type="ECO:0000259" key="3">
    <source>
        <dbReference type="PROSITE" id="PS50893"/>
    </source>
</evidence>
<dbReference type="SUPFAM" id="SSF52540">
    <property type="entry name" value="P-loop containing nucleoside triphosphate hydrolases"/>
    <property type="match status" value="1"/>
</dbReference>
<evidence type="ECO:0000256" key="1">
    <source>
        <dbReference type="ARBA" id="ARBA00022741"/>
    </source>
</evidence>
<dbReference type="AlphaFoldDB" id="I4BBJ6"/>
<reference evidence="4 5" key="1">
    <citation type="submission" date="2012-06" db="EMBL/GenBank/DDBJ databases">
        <title>The complete chromosome of genome of Turneriella parva DSM 21527.</title>
        <authorList>
            <consortium name="US DOE Joint Genome Institute (JGI-PGF)"/>
            <person name="Lucas S."/>
            <person name="Han J."/>
            <person name="Lapidus A."/>
            <person name="Bruce D."/>
            <person name="Goodwin L."/>
            <person name="Pitluck S."/>
            <person name="Peters L."/>
            <person name="Kyrpides N."/>
            <person name="Mavromatis K."/>
            <person name="Ivanova N."/>
            <person name="Mikhailova N."/>
            <person name="Chertkov O."/>
            <person name="Detter J.C."/>
            <person name="Tapia R."/>
            <person name="Han C."/>
            <person name="Land M."/>
            <person name="Hauser L."/>
            <person name="Markowitz V."/>
            <person name="Cheng J.-F."/>
            <person name="Hugenholtz P."/>
            <person name="Woyke T."/>
            <person name="Wu D."/>
            <person name="Gronow S."/>
            <person name="Wellnitz S."/>
            <person name="Brambilla E."/>
            <person name="Klenk H.-P."/>
            <person name="Eisen J.A."/>
        </authorList>
    </citation>
    <scope>NUCLEOTIDE SEQUENCE [LARGE SCALE GENOMIC DNA]</scope>
    <source>
        <strain evidence="5">ATCC BAA-1111 / DSM 21527 / NCTC 11395 / H</strain>
    </source>
</reference>
<dbReference type="EMBL" id="CP002959">
    <property type="protein sequence ID" value="AFM14653.1"/>
    <property type="molecule type" value="Genomic_DNA"/>
</dbReference>
<dbReference type="InterPro" id="IPR015854">
    <property type="entry name" value="ABC_transpr_LolD-like"/>
</dbReference>
<dbReference type="SMART" id="SM00382">
    <property type="entry name" value="AAA"/>
    <property type="match status" value="1"/>
</dbReference>
<dbReference type="InterPro" id="IPR027417">
    <property type="entry name" value="P-loop_NTPase"/>
</dbReference>
<dbReference type="InterPro" id="IPR003439">
    <property type="entry name" value="ABC_transporter-like_ATP-bd"/>
</dbReference>
<dbReference type="Proteomes" id="UP000006048">
    <property type="component" value="Chromosome"/>
</dbReference>
<dbReference type="PANTHER" id="PTHR24220:SF662">
    <property type="entry name" value="ABC TRANSPORTER ATP-BINDING PROTEIN"/>
    <property type="match status" value="1"/>
</dbReference>
<dbReference type="RefSeq" id="WP_014805129.1">
    <property type="nucleotide sequence ID" value="NC_018020.1"/>
</dbReference>
<dbReference type="KEGG" id="tpx:Turpa_4019"/>
<dbReference type="InterPro" id="IPR003593">
    <property type="entry name" value="AAA+_ATPase"/>
</dbReference>
<protein>
    <submittedName>
        <fullName evidence="4">ABC transporter related protein</fullName>
    </submittedName>
</protein>
<dbReference type="GO" id="GO:0005524">
    <property type="term" value="F:ATP binding"/>
    <property type="evidence" value="ECO:0007669"/>
    <property type="project" value="UniProtKB-KW"/>
</dbReference>
<dbReference type="STRING" id="869212.Turpa_4019"/>